<dbReference type="Proteomes" id="UP000479000">
    <property type="component" value="Unassembled WGS sequence"/>
</dbReference>
<gene>
    <name evidence="1" type="ORF">NTEN_LOCUS3682</name>
    <name evidence="2" type="ORF">NTEN_LOCUS3684</name>
</gene>
<keyword evidence="3" id="KW-1185">Reference proteome</keyword>
<name>A0A6H5G570_9HEMI</name>
<protein>
    <submittedName>
        <fullName evidence="1">Uncharacterized protein</fullName>
    </submittedName>
</protein>
<reference evidence="1 3" key="1">
    <citation type="submission" date="2020-02" db="EMBL/GenBank/DDBJ databases">
        <authorList>
            <person name="Ferguson B K."/>
        </authorList>
    </citation>
    <scope>NUCLEOTIDE SEQUENCE [LARGE SCALE GENOMIC DNA]</scope>
</reference>
<evidence type="ECO:0000313" key="3">
    <source>
        <dbReference type="Proteomes" id="UP000479000"/>
    </source>
</evidence>
<proteinExistence type="predicted"/>
<organism evidence="1 3">
    <name type="scientific">Nesidiocoris tenuis</name>
    <dbReference type="NCBI Taxonomy" id="355587"/>
    <lineage>
        <taxon>Eukaryota</taxon>
        <taxon>Metazoa</taxon>
        <taxon>Ecdysozoa</taxon>
        <taxon>Arthropoda</taxon>
        <taxon>Hexapoda</taxon>
        <taxon>Insecta</taxon>
        <taxon>Pterygota</taxon>
        <taxon>Neoptera</taxon>
        <taxon>Paraneoptera</taxon>
        <taxon>Hemiptera</taxon>
        <taxon>Heteroptera</taxon>
        <taxon>Panheteroptera</taxon>
        <taxon>Cimicomorpha</taxon>
        <taxon>Miridae</taxon>
        <taxon>Dicyphina</taxon>
        <taxon>Nesidiocoris</taxon>
    </lineage>
</organism>
<dbReference type="EMBL" id="CADCXU010005745">
    <property type="protein sequence ID" value="CAA9997382.1"/>
    <property type="molecule type" value="Genomic_DNA"/>
</dbReference>
<evidence type="ECO:0000313" key="1">
    <source>
        <dbReference type="EMBL" id="CAA9997380.1"/>
    </source>
</evidence>
<sequence length="62" mass="7225">MSESFPIVALWISRYEIRSAKRHQFIASAKFVDDVRHRNLENSPLRLRSHSSRSPSTIITTK</sequence>
<dbReference type="AlphaFoldDB" id="A0A6H5G570"/>
<accession>A0A6H5G570</accession>
<dbReference type="EMBL" id="CADCXU010005743">
    <property type="protein sequence ID" value="CAA9997380.1"/>
    <property type="molecule type" value="Genomic_DNA"/>
</dbReference>
<evidence type="ECO:0000313" key="2">
    <source>
        <dbReference type="EMBL" id="CAA9997382.1"/>
    </source>
</evidence>